<dbReference type="Proteomes" id="UP000623129">
    <property type="component" value="Unassembled WGS sequence"/>
</dbReference>
<reference evidence="1" key="1">
    <citation type="submission" date="2020-01" db="EMBL/GenBank/DDBJ databases">
        <title>Genome sequence of Kobresia littledalei, the first chromosome-level genome in the family Cyperaceae.</title>
        <authorList>
            <person name="Qu G."/>
        </authorList>
    </citation>
    <scope>NUCLEOTIDE SEQUENCE</scope>
    <source>
        <strain evidence="1">C.B.Clarke</strain>
        <tissue evidence="1">Leaf</tissue>
    </source>
</reference>
<evidence type="ECO:0000313" key="2">
    <source>
        <dbReference type="Proteomes" id="UP000623129"/>
    </source>
</evidence>
<dbReference type="PANTHER" id="PTHR46870">
    <property type="entry name" value="PROTEIN THYLAKOID ASSEMBLY 8-LIKE, CHLOROPLASTIC"/>
    <property type="match status" value="1"/>
</dbReference>
<evidence type="ECO:0000313" key="1">
    <source>
        <dbReference type="EMBL" id="KAF3320182.1"/>
    </source>
</evidence>
<comment type="caution">
    <text evidence="1">The sequence shown here is derived from an EMBL/GenBank/DDBJ whole genome shotgun (WGS) entry which is preliminary data.</text>
</comment>
<accession>A0A833QG22</accession>
<gene>
    <name evidence="1" type="ORF">FCM35_KLT22220</name>
</gene>
<protein>
    <submittedName>
        <fullName evidence="1">Pentatricopeptide repeat-containing protein</fullName>
    </submittedName>
</protein>
<dbReference type="InterPro" id="IPR044795">
    <property type="entry name" value="THA8L-like"/>
</dbReference>
<dbReference type="InterPro" id="IPR011990">
    <property type="entry name" value="TPR-like_helical_dom_sf"/>
</dbReference>
<keyword evidence="2" id="KW-1185">Reference proteome</keyword>
<name>A0A833QG22_9POAL</name>
<dbReference type="EMBL" id="SWLB01000118">
    <property type="protein sequence ID" value="KAF3320182.1"/>
    <property type="molecule type" value="Genomic_DNA"/>
</dbReference>
<dbReference type="AlphaFoldDB" id="A0A833QG22"/>
<proteinExistence type="predicted"/>
<dbReference type="OrthoDB" id="411857at2759"/>
<organism evidence="1 2">
    <name type="scientific">Carex littledalei</name>
    <dbReference type="NCBI Taxonomy" id="544730"/>
    <lineage>
        <taxon>Eukaryota</taxon>
        <taxon>Viridiplantae</taxon>
        <taxon>Streptophyta</taxon>
        <taxon>Embryophyta</taxon>
        <taxon>Tracheophyta</taxon>
        <taxon>Spermatophyta</taxon>
        <taxon>Magnoliopsida</taxon>
        <taxon>Liliopsida</taxon>
        <taxon>Poales</taxon>
        <taxon>Cyperaceae</taxon>
        <taxon>Cyperoideae</taxon>
        <taxon>Cariceae</taxon>
        <taxon>Carex</taxon>
        <taxon>Carex subgen. Euthyceras</taxon>
    </lineage>
</organism>
<dbReference type="Gene3D" id="1.25.40.10">
    <property type="entry name" value="Tetratricopeptide repeat domain"/>
    <property type="match status" value="1"/>
</dbReference>
<sequence length="130" mass="15047">MAIRFLLRSNLRRFISSPTIFTTNSQNLTQFSPHSLSNLNLLCGFHDGRPRGPLWRGKKMIGKEALFVIMGLKRFKGDKEKMQAFVKKHVMRLLKSDKIAVLNELERQQEVDLALKVLSRLLIKLRVCLI</sequence>
<dbReference type="PANTHER" id="PTHR46870:SF2">
    <property type="entry name" value="PROTEIN THYLAKOID ASSEMBLY 8-LIKE, CHLOROPLASTIC"/>
    <property type="match status" value="1"/>
</dbReference>